<name>A0A109UX73_9SACH</name>
<reference evidence="7 8" key="1">
    <citation type="submission" date="2016-01" db="EMBL/GenBank/DDBJ databases">
        <title>Genome sequence of the yeast Holleya sinecauda.</title>
        <authorList>
            <person name="Dietrich F.S."/>
        </authorList>
    </citation>
    <scope>NUCLEOTIDE SEQUENCE [LARGE SCALE GENOMIC DNA]</scope>
    <source>
        <strain evidence="7 8">ATCC 58844</strain>
    </source>
</reference>
<evidence type="ECO:0000256" key="1">
    <source>
        <dbReference type="ARBA" id="ARBA00004173"/>
    </source>
</evidence>
<keyword evidence="4 6" id="KW-0809">Transit peptide</keyword>
<dbReference type="GO" id="GO:0005739">
    <property type="term" value="C:mitochondrion"/>
    <property type="evidence" value="ECO:0007669"/>
    <property type="project" value="UniProtKB-SubCell"/>
</dbReference>
<dbReference type="RefSeq" id="XP_017987892.1">
    <property type="nucleotide sequence ID" value="XM_018132403.1"/>
</dbReference>
<sequence>MIRSEFLNQQRRSDQLVLRIKASRLKRKVKLLRYHTHIESQYNMHRASSASFKGKLVDLIPKKKPHTKHTLSSESKIYNLKPADVLHPFINVSQFDISLLCMTERCPQLFDGKEAVPAIMQSETSDAKELKNMKFKFHTVYGIYHWIKEFTSNRELSLQPLEFINEIAPPLPTVKLNLQALEHGWEEMTLEHLFMNINDSPENIILWILQNRPDRYNVVMSGMLPLIGTYLDHLEIIELVIQQLLKISQEQSDFNEEENRLFEKLLKAVEDRFGGGYSSVFNIHTVIQLLKFHLKNGNLNQCKTYMSEIIGMGFCPSSHIVNQYLSLIDEQITEESHSDPNSRRVVKFAYIADFSMVLEKTLTAENLSILIDYCIHPTEVFDLLTIFERTGNHRLLSEQCGVKLIGTLSQLTDSYITNCCNLSTLLHKMKAYYEGPIPALLVETFISAYLENYNYSMAATLYRTYDFVNKIPDRKLKKSESSLPGFTETDRKKFMELCSITTPV</sequence>
<evidence type="ECO:0000256" key="5">
    <source>
        <dbReference type="ARBA" id="ARBA00023128"/>
    </source>
</evidence>
<evidence type="ECO:0000256" key="3">
    <source>
        <dbReference type="ARBA" id="ARBA00022845"/>
    </source>
</evidence>
<evidence type="ECO:0000256" key="2">
    <source>
        <dbReference type="ARBA" id="ARBA00008176"/>
    </source>
</evidence>
<protein>
    <recommendedName>
        <fullName evidence="6">ATPase expression protein 1</fullName>
    </recommendedName>
</protein>
<evidence type="ECO:0000313" key="7">
    <source>
        <dbReference type="EMBL" id="AMD20896.1"/>
    </source>
</evidence>
<accession>A0A109UX73</accession>
<organism evidence="7 8">
    <name type="scientific">Eremothecium sinecaudum</name>
    <dbReference type="NCBI Taxonomy" id="45286"/>
    <lineage>
        <taxon>Eukaryota</taxon>
        <taxon>Fungi</taxon>
        <taxon>Dikarya</taxon>
        <taxon>Ascomycota</taxon>
        <taxon>Saccharomycotina</taxon>
        <taxon>Saccharomycetes</taxon>
        <taxon>Saccharomycetales</taxon>
        <taxon>Saccharomycetaceae</taxon>
        <taxon>Eremothecium</taxon>
    </lineage>
</organism>
<comment type="similarity">
    <text evidence="2 6">Belongs to the AEP1 family.</text>
</comment>
<dbReference type="GO" id="GO:0045182">
    <property type="term" value="F:translation regulator activity"/>
    <property type="evidence" value="ECO:0007669"/>
    <property type="project" value="InterPro"/>
</dbReference>
<comment type="function">
    <text evidence="6">Required for translation of the mitochondrial OLI1 transcript encoding subunit 9 of mitochondrial ATP synthase.</text>
</comment>
<dbReference type="GeneID" id="28724164"/>
<keyword evidence="8" id="KW-1185">Reference proteome</keyword>
<gene>
    <name evidence="7" type="ORF">AW171_hschr42817</name>
</gene>
<dbReference type="InterPro" id="IPR031467">
    <property type="entry name" value="Aep1"/>
</dbReference>
<keyword evidence="5 6" id="KW-0496">Mitochondrion</keyword>
<evidence type="ECO:0000256" key="6">
    <source>
        <dbReference type="RuleBase" id="RU362136"/>
    </source>
</evidence>
<dbReference type="Pfam" id="PF17049">
    <property type="entry name" value="AEP1"/>
    <property type="match status" value="1"/>
</dbReference>
<comment type="subcellular location">
    <subcellularLocation>
        <location evidence="1 6">Mitochondrion</location>
    </subcellularLocation>
</comment>
<dbReference type="Proteomes" id="UP000243052">
    <property type="component" value="Chromosome iv"/>
</dbReference>
<dbReference type="EMBL" id="CP014244">
    <property type="protein sequence ID" value="AMD20896.1"/>
    <property type="molecule type" value="Genomic_DNA"/>
</dbReference>
<dbReference type="AlphaFoldDB" id="A0A109UX73"/>
<keyword evidence="3 6" id="KW-0810">Translation regulation</keyword>
<evidence type="ECO:0000313" key="8">
    <source>
        <dbReference type="Proteomes" id="UP000243052"/>
    </source>
</evidence>
<evidence type="ECO:0000256" key="4">
    <source>
        <dbReference type="ARBA" id="ARBA00022946"/>
    </source>
</evidence>
<proteinExistence type="inferred from homology"/>